<dbReference type="EMBL" id="WSZM01000136">
    <property type="protein sequence ID" value="KAF4040700.1"/>
    <property type="molecule type" value="Genomic_DNA"/>
</dbReference>
<organism evidence="1 2">
    <name type="scientific">Phytophthora infestans</name>
    <name type="common">Potato late blight agent</name>
    <name type="synonym">Botrytis infestans</name>
    <dbReference type="NCBI Taxonomy" id="4787"/>
    <lineage>
        <taxon>Eukaryota</taxon>
        <taxon>Sar</taxon>
        <taxon>Stramenopiles</taxon>
        <taxon>Oomycota</taxon>
        <taxon>Peronosporomycetes</taxon>
        <taxon>Peronosporales</taxon>
        <taxon>Peronosporaceae</taxon>
        <taxon>Phytophthora</taxon>
    </lineage>
</organism>
<comment type="caution">
    <text evidence="1">The sequence shown here is derived from an EMBL/GenBank/DDBJ whole genome shotgun (WGS) entry which is preliminary data.</text>
</comment>
<protein>
    <submittedName>
        <fullName evidence="1">Uncharacterized protein</fullName>
    </submittedName>
</protein>
<accession>A0A833WLC8</accession>
<dbReference type="Proteomes" id="UP000602510">
    <property type="component" value="Unassembled WGS sequence"/>
</dbReference>
<proteinExistence type="predicted"/>
<evidence type="ECO:0000313" key="2">
    <source>
        <dbReference type="Proteomes" id="UP000602510"/>
    </source>
</evidence>
<dbReference type="AlphaFoldDB" id="A0A833WLC8"/>
<gene>
    <name evidence="1" type="ORF">GN244_ATG07050</name>
</gene>
<sequence length="79" mass="8469">MDTPTSQTKIGRVFSNQCSSFHIQRHDHVEAILPAGKVEQRHVGFAGSTSYMLAKYPANGLQMAPVGKSALNPLSNGVS</sequence>
<name>A0A833WLC8_PHYIN</name>
<reference evidence="1" key="1">
    <citation type="submission" date="2020-04" db="EMBL/GenBank/DDBJ databases">
        <title>Hybrid Assembly of Korean Phytophthora infestans isolates.</title>
        <authorList>
            <person name="Prokchorchik M."/>
            <person name="Lee Y."/>
            <person name="Seo J."/>
            <person name="Cho J.-H."/>
            <person name="Park Y.-E."/>
            <person name="Jang D.-C."/>
            <person name="Im J.-S."/>
            <person name="Choi J.-G."/>
            <person name="Park H.-J."/>
            <person name="Lee G.-B."/>
            <person name="Lee Y.-G."/>
            <person name="Hong S.-Y."/>
            <person name="Cho K."/>
            <person name="Sohn K.H."/>
        </authorList>
    </citation>
    <scope>NUCLEOTIDE SEQUENCE</scope>
    <source>
        <strain evidence="1">KR_1_A1</strain>
    </source>
</reference>
<evidence type="ECO:0000313" key="1">
    <source>
        <dbReference type="EMBL" id="KAF4040700.1"/>
    </source>
</evidence>
<keyword evidence="2" id="KW-1185">Reference proteome</keyword>